<dbReference type="EC" id="6.3.2.2" evidence="4"/>
<evidence type="ECO:0000256" key="3">
    <source>
        <dbReference type="ARBA" id="ARBA00022840"/>
    </source>
</evidence>
<evidence type="ECO:0000256" key="4">
    <source>
        <dbReference type="PIRNR" id="PIRNR017901"/>
    </source>
</evidence>
<keyword evidence="6" id="KW-1185">Reference proteome</keyword>
<gene>
    <name evidence="5" type="ORF">D7X32_39565</name>
</gene>
<sequence length="449" mass="49726">MSLDLKRVASEPLTSSAPLVEELRKAEKPRTQHRLGLEHEKFIYPVGSAQPVPYEGPNGVGALLERIAPGGYEPFRETPQSPVIALQRGMAAISLEPGGQFELSGSPFHTAREAHQENLQHLKETKAAASALGLRLVALGYRPVGTPGAGGVEMPWMPKTRYQVMRRTLPERGRLALNMMLMTSTGQVSLDWADEADCVRKTVAVARLSPLLVALYANSPLVEGKPSGYMSFRSRVWEEVDPTRCGYLPSWFDGSFSYQAYVDWALDAPLLFLRREGEYRHPKLTFRQLMKEGYEGKPPDMGDWTDHLSTLFPEVRLKKVLEVRGADCASAEMTGALGALWRGILYDAKALEEAELLLPRLTFTEHLAFHDTARREGLAGKLGPRELHRLAGEMVAIAKRGLQRLDAEDAPLLAPLEAVAASGRSPAQAVLDAWKEDPRPEVLMTRFEL</sequence>
<dbReference type="InterPro" id="IPR035434">
    <property type="entry name" value="GCL_bact_plant"/>
</dbReference>
<keyword evidence="1 4" id="KW-0436">Ligase</keyword>
<comment type="catalytic activity">
    <reaction evidence="4">
        <text>L-cysteine + L-glutamate + ATP = gamma-L-glutamyl-L-cysteine + ADP + phosphate + H(+)</text>
        <dbReference type="Rhea" id="RHEA:13285"/>
        <dbReference type="ChEBI" id="CHEBI:15378"/>
        <dbReference type="ChEBI" id="CHEBI:29985"/>
        <dbReference type="ChEBI" id="CHEBI:30616"/>
        <dbReference type="ChEBI" id="CHEBI:35235"/>
        <dbReference type="ChEBI" id="CHEBI:43474"/>
        <dbReference type="ChEBI" id="CHEBI:58173"/>
        <dbReference type="ChEBI" id="CHEBI:456216"/>
        <dbReference type="EC" id="6.3.2.2"/>
    </reaction>
</comment>
<keyword evidence="2 4" id="KW-0547">Nucleotide-binding</keyword>
<dbReference type="Proteomes" id="UP000268313">
    <property type="component" value="Unassembled WGS sequence"/>
</dbReference>
<dbReference type="GO" id="GO:0006750">
    <property type="term" value="P:glutathione biosynthetic process"/>
    <property type="evidence" value="ECO:0007669"/>
    <property type="project" value="UniProtKB-UniRule"/>
</dbReference>
<reference evidence="6" key="1">
    <citation type="submission" date="2018-09" db="EMBL/GenBank/DDBJ databases">
        <authorList>
            <person name="Livingstone P.G."/>
            <person name="Whitworth D.E."/>
        </authorList>
    </citation>
    <scope>NUCLEOTIDE SEQUENCE [LARGE SCALE GENOMIC DNA]</scope>
    <source>
        <strain evidence="6">CA043D</strain>
    </source>
</reference>
<dbReference type="PANTHER" id="PTHR34378:SF1">
    <property type="entry name" value="GLUTAMATE--CYSTEINE LIGASE, CHLOROPLASTIC"/>
    <property type="match status" value="1"/>
</dbReference>
<dbReference type="OrthoDB" id="9780152at2"/>
<dbReference type="EMBL" id="RAWE01000272">
    <property type="protein sequence ID" value="RKG95275.1"/>
    <property type="molecule type" value="Genomic_DNA"/>
</dbReference>
<dbReference type="RefSeq" id="WP_120607696.1">
    <property type="nucleotide sequence ID" value="NZ_JABFJX010000267.1"/>
</dbReference>
<accession>A0A3A8JIV5</accession>
<dbReference type="GO" id="GO:0005524">
    <property type="term" value="F:ATP binding"/>
    <property type="evidence" value="ECO:0007669"/>
    <property type="project" value="UniProtKB-UniRule"/>
</dbReference>
<dbReference type="InterPro" id="IPR006336">
    <property type="entry name" value="GCS2"/>
</dbReference>
<comment type="caution">
    <text evidence="5">The sequence shown here is derived from an EMBL/GenBank/DDBJ whole genome shotgun (WGS) entry which is preliminary data.</text>
</comment>
<evidence type="ECO:0000313" key="5">
    <source>
        <dbReference type="EMBL" id="RKG95275.1"/>
    </source>
</evidence>
<evidence type="ECO:0000256" key="2">
    <source>
        <dbReference type="ARBA" id="ARBA00022741"/>
    </source>
</evidence>
<protein>
    <recommendedName>
        <fullName evidence="4">Glutamate--cysteine ligase</fullName>
        <ecNumber evidence="4">6.3.2.2</ecNumber>
    </recommendedName>
</protein>
<dbReference type="PANTHER" id="PTHR34378">
    <property type="entry name" value="GLUTAMATE--CYSTEINE LIGASE, CHLOROPLASTIC"/>
    <property type="match status" value="1"/>
</dbReference>
<keyword evidence="3 4" id="KW-0067">ATP-binding</keyword>
<proteinExistence type="inferred from homology"/>
<evidence type="ECO:0000256" key="1">
    <source>
        <dbReference type="ARBA" id="ARBA00022598"/>
    </source>
</evidence>
<comment type="similarity">
    <text evidence="4">Belongs to the glutamate--cysteine ligase type 2 family. EgtA subfamily.</text>
</comment>
<dbReference type="AlphaFoldDB" id="A0A3A8JIV5"/>
<dbReference type="InterPro" id="IPR014746">
    <property type="entry name" value="Gln_synth/guanido_kin_cat_dom"/>
</dbReference>
<name>A0A3A8JIV5_9BACT</name>
<dbReference type="PIRSF" id="PIRSF017901">
    <property type="entry name" value="GCL"/>
    <property type="match status" value="1"/>
</dbReference>
<dbReference type="SUPFAM" id="SSF55931">
    <property type="entry name" value="Glutamine synthetase/guanido kinase"/>
    <property type="match status" value="1"/>
</dbReference>
<evidence type="ECO:0000313" key="6">
    <source>
        <dbReference type="Proteomes" id="UP000268313"/>
    </source>
</evidence>
<comment type="function">
    <text evidence="4">Catalyzes the synthesis of gamma-glutamylcysteine (gamma-GC).</text>
</comment>
<dbReference type="Pfam" id="PF04107">
    <property type="entry name" value="GCS2"/>
    <property type="match status" value="1"/>
</dbReference>
<dbReference type="Gene3D" id="3.30.590.20">
    <property type="match status" value="1"/>
</dbReference>
<organism evidence="5 6">
    <name type="scientific">Corallococcus carmarthensis</name>
    <dbReference type="NCBI Taxonomy" id="2316728"/>
    <lineage>
        <taxon>Bacteria</taxon>
        <taxon>Pseudomonadati</taxon>
        <taxon>Myxococcota</taxon>
        <taxon>Myxococcia</taxon>
        <taxon>Myxococcales</taxon>
        <taxon>Cystobacterineae</taxon>
        <taxon>Myxococcaceae</taxon>
        <taxon>Corallococcus</taxon>
    </lineage>
</organism>
<dbReference type="GO" id="GO:0004357">
    <property type="term" value="F:glutamate-cysteine ligase activity"/>
    <property type="evidence" value="ECO:0007669"/>
    <property type="project" value="UniProtKB-UniRule"/>
</dbReference>